<dbReference type="Proteomes" id="UP000254664">
    <property type="component" value="Unassembled WGS sequence"/>
</dbReference>
<keyword evidence="3" id="KW-1185">Reference proteome</keyword>
<dbReference type="RefSeq" id="WP_115640068.1">
    <property type="nucleotide sequence ID" value="NZ_UFWZ01000001.1"/>
</dbReference>
<dbReference type="AlphaFoldDB" id="A0A381J4K1"/>
<dbReference type="EMBL" id="UFWZ01000001">
    <property type="protein sequence ID" value="SUY45220.1"/>
    <property type="molecule type" value="Genomic_DNA"/>
</dbReference>
<feature type="transmembrane region" description="Helical" evidence="1">
    <location>
        <begin position="69"/>
        <end position="93"/>
    </location>
</feature>
<proteinExistence type="predicted"/>
<evidence type="ECO:0000313" key="3">
    <source>
        <dbReference type="Proteomes" id="UP000254664"/>
    </source>
</evidence>
<feature type="transmembrane region" description="Helical" evidence="1">
    <location>
        <begin position="44"/>
        <end position="63"/>
    </location>
</feature>
<organism evidence="2 3">
    <name type="scientific">Clostridium putrefaciens</name>
    <dbReference type="NCBI Taxonomy" id="99675"/>
    <lineage>
        <taxon>Bacteria</taxon>
        <taxon>Bacillati</taxon>
        <taxon>Bacillota</taxon>
        <taxon>Clostridia</taxon>
        <taxon>Eubacteriales</taxon>
        <taxon>Clostridiaceae</taxon>
        <taxon>Clostridium</taxon>
    </lineage>
</organism>
<keyword evidence="1" id="KW-0812">Transmembrane</keyword>
<sequence length="101" mass="11841">MYDYLKTYKKHLSDYNQQKENNELQGSALIREEGKRKIKHISRILLLLNVLLFLITFPIFHIMTVFIIVLYSVCISMVILWGAFALLLVAILIEKLSNRKS</sequence>
<keyword evidence="1" id="KW-0472">Membrane</keyword>
<keyword evidence="1" id="KW-1133">Transmembrane helix</keyword>
<accession>A0A381J4K1</accession>
<gene>
    <name evidence="2" type="ORF">NCTC9836_00200</name>
</gene>
<evidence type="ECO:0000313" key="2">
    <source>
        <dbReference type="EMBL" id="SUY45220.1"/>
    </source>
</evidence>
<evidence type="ECO:0000256" key="1">
    <source>
        <dbReference type="SAM" id="Phobius"/>
    </source>
</evidence>
<reference evidence="2 3" key="1">
    <citation type="submission" date="2018-06" db="EMBL/GenBank/DDBJ databases">
        <authorList>
            <consortium name="Pathogen Informatics"/>
            <person name="Doyle S."/>
        </authorList>
    </citation>
    <scope>NUCLEOTIDE SEQUENCE [LARGE SCALE GENOMIC DNA]</scope>
    <source>
        <strain evidence="2 3">NCTC9836</strain>
    </source>
</reference>
<name>A0A381J4K1_9CLOT</name>
<protein>
    <submittedName>
        <fullName evidence="2">Uncharacterized protein</fullName>
    </submittedName>
</protein>